<dbReference type="InterPro" id="IPR050327">
    <property type="entry name" value="Proton-linked_MCT"/>
</dbReference>
<feature type="transmembrane region" description="Helical" evidence="2">
    <location>
        <begin position="245"/>
        <end position="262"/>
    </location>
</feature>
<comment type="caution">
    <text evidence="3">The sequence shown here is derived from an EMBL/GenBank/DDBJ whole genome shotgun (WGS) entry which is preliminary data.</text>
</comment>
<feature type="transmembrane region" description="Helical" evidence="2">
    <location>
        <begin position="12"/>
        <end position="34"/>
    </location>
</feature>
<feature type="transmembrane region" description="Helical" evidence="2">
    <location>
        <begin position="178"/>
        <end position="196"/>
    </location>
</feature>
<dbReference type="Pfam" id="PF07690">
    <property type="entry name" value="MFS_1"/>
    <property type="match status" value="1"/>
</dbReference>
<dbReference type="Gene3D" id="1.20.1250.20">
    <property type="entry name" value="MFS general substrate transporter like domains"/>
    <property type="match status" value="1"/>
</dbReference>
<gene>
    <name evidence="3" type="ORF">OCV88_00665</name>
</gene>
<dbReference type="Proteomes" id="UP001652442">
    <property type="component" value="Unassembled WGS sequence"/>
</dbReference>
<evidence type="ECO:0000313" key="3">
    <source>
        <dbReference type="EMBL" id="MCU6760843.1"/>
    </source>
</evidence>
<evidence type="ECO:0000256" key="1">
    <source>
        <dbReference type="ARBA" id="ARBA00004651"/>
    </source>
</evidence>
<keyword evidence="2" id="KW-1133">Transmembrane helix</keyword>
<keyword evidence="4" id="KW-1185">Reference proteome</keyword>
<evidence type="ECO:0000256" key="2">
    <source>
        <dbReference type="SAM" id="Phobius"/>
    </source>
</evidence>
<dbReference type="SUPFAM" id="SSF103473">
    <property type="entry name" value="MFS general substrate transporter"/>
    <property type="match status" value="1"/>
</dbReference>
<keyword evidence="2" id="KW-0812">Transmembrane</keyword>
<feature type="transmembrane region" description="Helical" evidence="2">
    <location>
        <begin position="54"/>
        <end position="73"/>
    </location>
</feature>
<reference evidence="3 4" key="1">
    <citation type="journal article" date="2021" name="ISME Commun">
        <title>Automated analysis of genomic sequences facilitates high-throughput and comprehensive description of bacteria.</title>
        <authorList>
            <person name="Hitch T.C.A."/>
        </authorList>
    </citation>
    <scope>NUCLEOTIDE SEQUENCE [LARGE SCALE GENOMIC DNA]</scope>
    <source>
        <strain evidence="3 4">Sanger_109</strain>
    </source>
</reference>
<feature type="transmembrane region" description="Helical" evidence="2">
    <location>
        <begin position="368"/>
        <end position="390"/>
    </location>
</feature>
<dbReference type="RefSeq" id="WP_158423724.1">
    <property type="nucleotide sequence ID" value="NZ_JAOQJQ010000001.1"/>
</dbReference>
<dbReference type="InterPro" id="IPR036259">
    <property type="entry name" value="MFS_trans_sf"/>
</dbReference>
<comment type="subcellular location">
    <subcellularLocation>
        <location evidence="1">Cell membrane</location>
        <topology evidence="1">Multi-pass membrane protein</topology>
    </subcellularLocation>
</comment>
<feature type="transmembrane region" description="Helical" evidence="2">
    <location>
        <begin position="146"/>
        <end position="166"/>
    </location>
</feature>
<evidence type="ECO:0000313" key="4">
    <source>
        <dbReference type="Proteomes" id="UP001652442"/>
    </source>
</evidence>
<dbReference type="PANTHER" id="PTHR11360">
    <property type="entry name" value="MONOCARBOXYLATE TRANSPORTER"/>
    <property type="match status" value="1"/>
</dbReference>
<dbReference type="PANTHER" id="PTHR11360:SF284">
    <property type="entry name" value="EG:103B4.3 PROTEIN-RELATED"/>
    <property type="match status" value="1"/>
</dbReference>
<feature type="transmembrane region" description="Helical" evidence="2">
    <location>
        <begin position="310"/>
        <end position="328"/>
    </location>
</feature>
<sequence length="436" mass="48116">MNTSKGSVSLNFGIRGWLVIIYCFLSFVIGGAFLGVWQITITENAQTLGWNTTALFSLTNVAGIIMCLFEMWLSRMLIKAKVNIARVGIIMFAIYVIACLIMRLAITDVVIFNLMFVICYITTNGQSMMVNGVLVGNWWPRRRGMVIGLTTVGVPVGSAFGNGFYMAFAKIAGPQNVYFIYALAGLVICALGIFFIRSYPEQVGAYPDNDKTLDREAMKKEFAKMQEMQKRNPWNLKRILSTPQVWLIVLLGFVTFNSNGIFMMQSMNRLVVYGPLEMPEAMVLMTIASVVAIFGSPLCGVIDSKFGTKVSAVFICILALVCTVLQLPGTYTSIMIGMIFFGIVMGGASNVVVSLASDAFPRDSSGRAFSIIQPVMHLITMGVNEMYLLIGGKVHNYMPVYAIYIVLLIVTIIIFGAKYNPQIVRDLDAKLKAECK</sequence>
<proteinExistence type="predicted"/>
<feature type="transmembrane region" description="Helical" evidence="2">
    <location>
        <begin position="282"/>
        <end position="303"/>
    </location>
</feature>
<feature type="transmembrane region" description="Helical" evidence="2">
    <location>
        <begin position="396"/>
        <end position="417"/>
    </location>
</feature>
<dbReference type="InterPro" id="IPR011701">
    <property type="entry name" value="MFS"/>
</dbReference>
<organism evidence="3 4">
    <name type="scientific">Brotonthovivens ammoniilytica</name>
    <dbReference type="NCBI Taxonomy" id="2981725"/>
    <lineage>
        <taxon>Bacteria</taxon>
        <taxon>Bacillati</taxon>
        <taxon>Bacillota</taxon>
        <taxon>Clostridia</taxon>
        <taxon>Lachnospirales</taxon>
        <taxon>Lachnospiraceae</taxon>
        <taxon>Brotonthovivens</taxon>
    </lineage>
</organism>
<feature type="transmembrane region" description="Helical" evidence="2">
    <location>
        <begin position="334"/>
        <end position="356"/>
    </location>
</feature>
<name>A0ABT2TF73_9FIRM</name>
<feature type="transmembrane region" description="Helical" evidence="2">
    <location>
        <begin position="112"/>
        <end position="134"/>
    </location>
</feature>
<dbReference type="EMBL" id="JAOQJQ010000001">
    <property type="protein sequence ID" value="MCU6760843.1"/>
    <property type="molecule type" value="Genomic_DNA"/>
</dbReference>
<keyword evidence="2" id="KW-0472">Membrane</keyword>
<protein>
    <submittedName>
        <fullName evidence="3">MFS transporter</fullName>
    </submittedName>
</protein>
<feature type="transmembrane region" description="Helical" evidence="2">
    <location>
        <begin position="85"/>
        <end position="106"/>
    </location>
</feature>
<accession>A0ABT2TF73</accession>